<dbReference type="EMBL" id="CP014163">
    <property type="protein sequence ID" value="AMB98543.1"/>
    <property type="molecule type" value="Genomic_DNA"/>
</dbReference>
<sequence>MQHIYQLKDKDHPTWEKLIWRYVYNPSAEEVEKLIADYDIPRDFVSSALDPYEVSRQEAYRNSQGDEFELLVFLYPDYHQSQEFKDRLQVHPLSVIIHDHEVITISKHPLSFLDDIAHDFADSDLVDYSTFGLVLAIFWQISKRYTQYLVSIDQRIHQIEEMVTDSTSNEILYELIGLNKGLVYYETAIDGNHNILESLVTFLKEEEAPAKDLRLLRDVQVEHNQAEIMVYQQQKND</sequence>
<protein>
    <submittedName>
        <fullName evidence="1">Uncharacterized protein</fullName>
    </submittedName>
</protein>
<dbReference type="InterPro" id="IPR002523">
    <property type="entry name" value="MgTranspt_CorA/ZnTranspt_ZntB"/>
</dbReference>
<name>A0A120IAM3_9LACT</name>
<dbReference type="InterPro" id="IPR045861">
    <property type="entry name" value="CorA_cytoplasmic_dom"/>
</dbReference>
<dbReference type="InterPro" id="IPR047199">
    <property type="entry name" value="CorA-like"/>
</dbReference>
<dbReference type="AlphaFoldDB" id="A0A120IAM3"/>
<reference evidence="1 2" key="1">
    <citation type="journal article" date="2016" name="Genome Announc.">
        <title>Complete Genome Sequences of Aerococcus christensenii CCUG 28831T, Aerococcus sanguinicola CCUG 43001T, Aerococcus urinae CCUG 36881T, Aerococcus urinaeequi CCUG 28094T, Aerococcus urinaehominis CCUG 42038 BT, and Aerococcus viridans CCUG 4311T.</title>
        <authorList>
            <person name="Carkaci D."/>
            <person name="Dargis R."/>
            <person name="Nielsen X.C."/>
            <person name="Skovgaard O."/>
            <person name="Fuursted K."/>
            <person name="Christensen J.J."/>
        </authorList>
    </citation>
    <scope>NUCLEOTIDE SEQUENCE [LARGE SCALE GENOMIC DNA]</scope>
    <source>
        <strain evidence="1 2">CCUG42038B</strain>
    </source>
</reference>
<evidence type="ECO:0000313" key="1">
    <source>
        <dbReference type="EMBL" id="AMB98543.1"/>
    </source>
</evidence>
<dbReference type="Pfam" id="PF01544">
    <property type="entry name" value="CorA"/>
    <property type="match status" value="1"/>
</dbReference>
<dbReference type="STRING" id="128944.AWM75_00400"/>
<dbReference type="RefSeq" id="WP_067977202.1">
    <property type="nucleotide sequence ID" value="NZ_CP014163.1"/>
</dbReference>
<evidence type="ECO:0000313" key="2">
    <source>
        <dbReference type="Proteomes" id="UP000062260"/>
    </source>
</evidence>
<organism evidence="1 2">
    <name type="scientific">Aerococcus urinaehominis</name>
    <dbReference type="NCBI Taxonomy" id="128944"/>
    <lineage>
        <taxon>Bacteria</taxon>
        <taxon>Bacillati</taxon>
        <taxon>Bacillota</taxon>
        <taxon>Bacilli</taxon>
        <taxon>Lactobacillales</taxon>
        <taxon>Aerococcaceae</taxon>
        <taxon>Aerococcus</taxon>
    </lineage>
</organism>
<dbReference type="OrthoDB" id="9803416at2"/>
<dbReference type="CDD" id="cd12827">
    <property type="entry name" value="EcCorA_ZntB-like_u2"/>
    <property type="match status" value="1"/>
</dbReference>
<dbReference type="PANTHER" id="PTHR47891">
    <property type="entry name" value="TRANSPORTER-RELATED"/>
    <property type="match status" value="1"/>
</dbReference>
<dbReference type="Proteomes" id="UP000062260">
    <property type="component" value="Chromosome"/>
</dbReference>
<gene>
    <name evidence="1" type="ORF">AWM75_00400</name>
</gene>
<keyword evidence="2" id="KW-1185">Reference proteome</keyword>
<dbReference type="GO" id="GO:0016020">
    <property type="term" value="C:membrane"/>
    <property type="evidence" value="ECO:0007669"/>
    <property type="project" value="InterPro"/>
</dbReference>
<dbReference type="Gene3D" id="3.30.460.20">
    <property type="entry name" value="CorA soluble domain-like"/>
    <property type="match status" value="1"/>
</dbReference>
<dbReference type="SUPFAM" id="SSF143865">
    <property type="entry name" value="CorA soluble domain-like"/>
    <property type="match status" value="1"/>
</dbReference>
<dbReference type="Gene3D" id="1.20.58.340">
    <property type="entry name" value="Magnesium transport protein CorA, transmembrane region"/>
    <property type="match status" value="1"/>
</dbReference>
<dbReference type="KEGG" id="auh:AWM75_00400"/>
<reference evidence="2" key="2">
    <citation type="submission" date="2016-01" db="EMBL/GenBank/DDBJ databases">
        <title>Six Aerococcus type strain genome sequencing and assembly using PacBio and Illumina Hiseq.</title>
        <authorList>
            <person name="Carkaci D."/>
            <person name="Dargis R."/>
            <person name="Nielsen X.C."/>
            <person name="Skovgaard O."/>
            <person name="Fuursted K."/>
            <person name="Christensen J.J."/>
        </authorList>
    </citation>
    <scope>NUCLEOTIDE SEQUENCE [LARGE SCALE GENOMIC DNA]</scope>
    <source>
        <strain evidence="2">CCUG42038B</strain>
    </source>
</reference>
<dbReference type="PANTHER" id="PTHR47891:SF1">
    <property type="entry name" value="CORA-MAGNESIUM AND COBALT TRANSPORTER"/>
    <property type="match status" value="1"/>
</dbReference>
<proteinExistence type="predicted"/>
<dbReference type="GO" id="GO:0046873">
    <property type="term" value="F:metal ion transmembrane transporter activity"/>
    <property type="evidence" value="ECO:0007669"/>
    <property type="project" value="InterPro"/>
</dbReference>
<accession>A0A120IAM3</accession>